<dbReference type="SUPFAM" id="SSF56112">
    <property type="entry name" value="Protein kinase-like (PK-like)"/>
    <property type="match status" value="1"/>
</dbReference>
<dbReference type="Gene3D" id="3.30.200.20">
    <property type="entry name" value="Phosphorylase Kinase, domain 1"/>
    <property type="match status" value="1"/>
</dbReference>
<comment type="catalytic activity">
    <reaction evidence="8">
        <text>L-seryl-[protein] + ATP = O-phospho-L-seryl-[protein] + ADP + H(+)</text>
        <dbReference type="Rhea" id="RHEA:17989"/>
        <dbReference type="Rhea" id="RHEA-COMP:9863"/>
        <dbReference type="Rhea" id="RHEA-COMP:11604"/>
        <dbReference type="ChEBI" id="CHEBI:15378"/>
        <dbReference type="ChEBI" id="CHEBI:29999"/>
        <dbReference type="ChEBI" id="CHEBI:30616"/>
        <dbReference type="ChEBI" id="CHEBI:83421"/>
        <dbReference type="ChEBI" id="CHEBI:456216"/>
        <dbReference type="EC" id="2.7.11.1"/>
    </reaction>
</comment>
<sequence>MGLTSGTKLGPYEIVSPLGAGGMGEVYRARDMRLERYVAIKILPEHLSNNPEAKQRFDREARAISSLNHPNICTLYDVGHQDGMDYLVMEFLDGQTLADRLMKGPLPLEQALKYGIEICEGLEKAHRGGVTHRDLKPGNVMLTKTAAKLMDFGLAKAASASRPLASSLTMTISEPSAEKPLTAQGMIVGTFQYMSPEQVEGKEADARSDIFALGAVLYEMATGKRAFTGKTQASVVAAILASEPPPITQLQPMTPPALARVVKKCLAKDPDDRWQSARDLRTNLEWIEEGEGPATSSAVNHNPWPERAAWMLALVVLCALAFFVPVHYRAPSASEPVRFSVGSPEKTVFSGPPNLTVPVPQFALSPDGRALVFVANSSGADPVIWMRSVDQVTAHPLPATEHAQSPFWSPDSRWLGFFAEGKLKKIPVGGGPVQVLADVADAFGGSWGADGSIIFGKLSSAIFRVSSGGGIVTAVTKTDTVMKAHRWPQFLPDGRHFLFHVQGGDPEHHGIYVGSLDGGTQKFLLHTESSAVYAWPGYLLYVEGDTLLGQAFDAAHLELRGEPFTVAEHVGNRLQSPSMWAARLASTSVSQLPVPACWPTLQRCCSGAA</sequence>
<proteinExistence type="predicted"/>
<dbReference type="PANTHER" id="PTHR43289:SF34">
    <property type="entry name" value="SERINE_THREONINE-PROTEIN KINASE YBDM-RELATED"/>
    <property type="match status" value="1"/>
</dbReference>
<dbReference type="GO" id="GO:0005524">
    <property type="term" value="F:ATP binding"/>
    <property type="evidence" value="ECO:0007669"/>
    <property type="project" value="UniProtKB-UniRule"/>
</dbReference>
<dbReference type="Pfam" id="PF07676">
    <property type="entry name" value="PD40"/>
    <property type="match status" value="2"/>
</dbReference>
<evidence type="ECO:0000256" key="5">
    <source>
        <dbReference type="ARBA" id="ARBA00022777"/>
    </source>
</evidence>
<keyword evidence="4 9" id="KW-0547">Nucleotide-binding</keyword>
<evidence type="ECO:0000259" key="10">
    <source>
        <dbReference type="PROSITE" id="PS50011"/>
    </source>
</evidence>
<dbReference type="Gene3D" id="1.10.510.10">
    <property type="entry name" value="Transferase(Phosphotransferase) domain 1"/>
    <property type="match status" value="1"/>
</dbReference>
<evidence type="ECO:0000256" key="1">
    <source>
        <dbReference type="ARBA" id="ARBA00012513"/>
    </source>
</evidence>
<organism evidence="11 12">
    <name type="scientific">Candidatus Sulfotelmatobacter kueseliae</name>
    <dbReference type="NCBI Taxonomy" id="2042962"/>
    <lineage>
        <taxon>Bacteria</taxon>
        <taxon>Pseudomonadati</taxon>
        <taxon>Acidobacteriota</taxon>
        <taxon>Terriglobia</taxon>
        <taxon>Terriglobales</taxon>
        <taxon>Candidatus Korobacteraceae</taxon>
        <taxon>Candidatus Sulfotelmatobacter</taxon>
    </lineage>
</organism>
<dbReference type="PROSITE" id="PS00108">
    <property type="entry name" value="PROTEIN_KINASE_ST"/>
    <property type="match status" value="1"/>
</dbReference>
<evidence type="ECO:0000313" key="12">
    <source>
        <dbReference type="Proteomes" id="UP000238701"/>
    </source>
</evidence>
<dbReference type="EC" id="2.7.11.1" evidence="1"/>
<dbReference type="Proteomes" id="UP000238701">
    <property type="component" value="Unassembled WGS sequence"/>
</dbReference>
<dbReference type="PANTHER" id="PTHR43289">
    <property type="entry name" value="MITOGEN-ACTIVATED PROTEIN KINASE KINASE KINASE 20-RELATED"/>
    <property type="match status" value="1"/>
</dbReference>
<keyword evidence="6 9" id="KW-0067">ATP-binding</keyword>
<evidence type="ECO:0000256" key="2">
    <source>
        <dbReference type="ARBA" id="ARBA00022527"/>
    </source>
</evidence>
<keyword evidence="2 11" id="KW-0723">Serine/threonine-protein kinase</keyword>
<dbReference type="Gene3D" id="2.120.10.30">
    <property type="entry name" value="TolB, C-terminal domain"/>
    <property type="match status" value="1"/>
</dbReference>
<dbReference type="InterPro" id="IPR000719">
    <property type="entry name" value="Prot_kinase_dom"/>
</dbReference>
<dbReference type="FunFam" id="1.10.510.10:FF:000021">
    <property type="entry name" value="Serine/threonine protein kinase"/>
    <property type="match status" value="1"/>
</dbReference>
<feature type="domain" description="Protein kinase" evidence="10">
    <location>
        <begin position="12"/>
        <end position="287"/>
    </location>
</feature>
<dbReference type="AlphaFoldDB" id="A0A2U3KIL9"/>
<dbReference type="CDD" id="cd14014">
    <property type="entry name" value="STKc_PknB_like"/>
    <property type="match status" value="1"/>
</dbReference>
<dbReference type="PROSITE" id="PS00107">
    <property type="entry name" value="PROTEIN_KINASE_ATP"/>
    <property type="match status" value="1"/>
</dbReference>
<feature type="binding site" evidence="9">
    <location>
        <position position="41"/>
    </location>
    <ligand>
        <name>ATP</name>
        <dbReference type="ChEBI" id="CHEBI:30616"/>
    </ligand>
</feature>
<evidence type="ECO:0000256" key="6">
    <source>
        <dbReference type="ARBA" id="ARBA00022840"/>
    </source>
</evidence>
<dbReference type="Pfam" id="PF00069">
    <property type="entry name" value="Pkinase"/>
    <property type="match status" value="1"/>
</dbReference>
<dbReference type="InterPro" id="IPR017441">
    <property type="entry name" value="Protein_kinase_ATP_BS"/>
</dbReference>
<dbReference type="InterPro" id="IPR011042">
    <property type="entry name" value="6-blade_b-propeller_TolB-like"/>
</dbReference>
<dbReference type="PROSITE" id="PS50011">
    <property type="entry name" value="PROTEIN_KINASE_DOM"/>
    <property type="match status" value="1"/>
</dbReference>
<comment type="catalytic activity">
    <reaction evidence="7">
        <text>L-threonyl-[protein] + ATP = O-phospho-L-threonyl-[protein] + ADP + H(+)</text>
        <dbReference type="Rhea" id="RHEA:46608"/>
        <dbReference type="Rhea" id="RHEA-COMP:11060"/>
        <dbReference type="Rhea" id="RHEA-COMP:11605"/>
        <dbReference type="ChEBI" id="CHEBI:15378"/>
        <dbReference type="ChEBI" id="CHEBI:30013"/>
        <dbReference type="ChEBI" id="CHEBI:30616"/>
        <dbReference type="ChEBI" id="CHEBI:61977"/>
        <dbReference type="ChEBI" id="CHEBI:456216"/>
        <dbReference type="EC" id="2.7.11.1"/>
    </reaction>
</comment>
<dbReference type="EMBL" id="OMOD01000120">
    <property type="protein sequence ID" value="SPF39504.1"/>
    <property type="molecule type" value="Genomic_DNA"/>
</dbReference>
<evidence type="ECO:0000256" key="9">
    <source>
        <dbReference type="PROSITE-ProRule" id="PRU10141"/>
    </source>
</evidence>
<dbReference type="SUPFAM" id="SSF82171">
    <property type="entry name" value="DPP6 N-terminal domain-like"/>
    <property type="match status" value="1"/>
</dbReference>
<accession>A0A2U3KIL9</accession>
<dbReference type="InterPro" id="IPR011659">
    <property type="entry name" value="WD40"/>
</dbReference>
<dbReference type="GO" id="GO:0004674">
    <property type="term" value="F:protein serine/threonine kinase activity"/>
    <property type="evidence" value="ECO:0007669"/>
    <property type="project" value="UniProtKB-KW"/>
</dbReference>
<evidence type="ECO:0000256" key="4">
    <source>
        <dbReference type="ARBA" id="ARBA00022741"/>
    </source>
</evidence>
<keyword evidence="3" id="KW-0808">Transferase</keyword>
<dbReference type="InterPro" id="IPR011009">
    <property type="entry name" value="Kinase-like_dom_sf"/>
</dbReference>
<protein>
    <recommendedName>
        <fullName evidence="1">non-specific serine/threonine protein kinase</fullName>
        <ecNumber evidence="1">2.7.11.1</ecNumber>
    </recommendedName>
</protein>
<evidence type="ECO:0000256" key="7">
    <source>
        <dbReference type="ARBA" id="ARBA00047899"/>
    </source>
</evidence>
<dbReference type="InterPro" id="IPR008271">
    <property type="entry name" value="Ser/Thr_kinase_AS"/>
</dbReference>
<reference evidence="12" key="1">
    <citation type="submission" date="2018-02" db="EMBL/GenBank/DDBJ databases">
        <authorList>
            <person name="Hausmann B."/>
        </authorList>
    </citation>
    <scope>NUCLEOTIDE SEQUENCE [LARGE SCALE GENOMIC DNA]</scope>
    <source>
        <strain evidence="12">Peat soil MAG SbA1</strain>
    </source>
</reference>
<evidence type="ECO:0000313" key="11">
    <source>
        <dbReference type="EMBL" id="SPF39504.1"/>
    </source>
</evidence>
<evidence type="ECO:0000256" key="8">
    <source>
        <dbReference type="ARBA" id="ARBA00048679"/>
    </source>
</evidence>
<gene>
    <name evidence="11" type="ORF">SBA1_280043</name>
</gene>
<evidence type="ECO:0000256" key="3">
    <source>
        <dbReference type="ARBA" id="ARBA00022679"/>
    </source>
</evidence>
<name>A0A2U3KIL9_9BACT</name>
<dbReference type="SMART" id="SM00220">
    <property type="entry name" value="S_TKc"/>
    <property type="match status" value="1"/>
</dbReference>
<dbReference type="OrthoDB" id="101360at2"/>
<keyword evidence="5 11" id="KW-0418">Kinase</keyword>
<dbReference type="FunFam" id="3.30.200.20:FF:000035">
    <property type="entry name" value="Serine/threonine protein kinase Stk1"/>
    <property type="match status" value="1"/>
</dbReference>